<evidence type="ECO:0000313" key="3">
    <source>
        <dbReference type="Proteomes" id="UP000070186"/>
    </source>
</evidence>
<gene>
    <name evidence="2" type="ORF">AT959_00020</name>
</gene>
<dbReference type="Gene3D" id="3.40.109.10">
    <property type="entry name" value="NADH Oxidase"/>
    <property type="match status" value="1"/>
</dbReference>
<protein>
    <recommendedName>
        <fullName evidence="1">Nitroreductase domain-containing protein</fullName>
    </recommendedName>
</protein>
<dbReference type="SUPFAM" id="SSF55469">
    <property type="entry name" value="FMN-dependent nitroreductase-like"/>
    <property type="match status" value="1"/>
</dbReference>
<dbReference type="InterPro" id="IPR050627">
    <property type="entry name" value="Nitroreductase/BluB"/>
</dbReference>
<dbReference type="PANTHER" id="PTHR23026">
    <property type="entry name" value="NADPH NITROREDUCTASE"/>
    <property type="match status" value="1"/>
</dbReference>
<dbReference type="InterPro" id="IPR029479">
    <property type="entry name" value="Nitroreductase"/>
</dbReference>
<dbReference type="AlphaFoldDB" id="A0A133XNX0"/>
<name>A0A133XNX0_9RHOO</name>
<dbReference type="GO" id="GO:0016491">
    <property type="term" value="F:oxidoreductase activity"/>
    <property type="evidence" value="ECO:0007669"/>
    <property type="project" value="InterPro"/>
</dbReference>
<feature type="domain" description="Nitroreductase" evidence="1">
    <location>
        <begin position="14"/>
        <end position="173"/>
    </location>
</feature>
<sequence>MVHLLAPLNTLEAINQRRSVRSFCSKGISRETVRQLLAAAVRAPTAMHQEPWAFAVIQDRQLLKSISDRAKPLALAEMQRADCDAEVLSLFAHPNFNIFYNAGTLILICGQIANPMAVADCWLAAENLMLAACAMSLGSCVIGSASETLNTPPIKAELGIPDDMQVLAPIIVGVPDVAGKPSPRKEPRILCWK</sequence>
<dbReference type="STRING" id="281362.AT959_00020"/>
<accession>A0A133XNX0</accession>
<keyword evidence="3" id="KW-1185">Reference proteome</keyword>
<evidence type="ECO:0000259" key="1">
    <source>
        <dbReference type="Pfam" id="PF00881"/>
    </source>
</evidence>
<reference evidence="2 3" key="1">
    <citation type="submission" date="2015-12" db="EMBL/GenBank/DDBJ databases">
        <title>Nitrous oxide reduction kinetics distinguish bacteria harboring typical versus atypical NosZ.</title>
        <authorList>
            <person name="Yoon S."/>
            <person name="Nissen S."/>
            <person name="Park D."/>
            <person name="Sanford R.A."/>
            <person name="Loeffler F.E."/>
        </authorList>
    </citation>
    <scope>NUCLEOTIDE SEQUENCE [LARGE SCALE GENOMIC DNA]</scope>
    <source>
        <strain evidence="2 3">ATCC BAA-841</strain>
    </source>
</reference>
<evidence type="ECO:0000313" key="2">
    <source>
        <dbReference type="EMBL" id="KXB32630.1"/>
    </source>
</evidence>
<dbReference type="EMBL" id="LODL01000002">
    <property type="protein sequence ID" value="KXB32630.1"/>
    <property type="molecule type" value="Genomic_DNA"/>
</dbReference>
<dbReference type="Proteomes" id="UP000070186">
    <property type="component" value="Unassembled WGS sequence"/>
</dbReference>
<dbReference type="Pfam" id="PF00881">
    <property type="entry name" value="Nitroreductase"/>
    <property type="match status" value="1"/>
</dbReference>
<proteinExistence type="predicted"/>
<comment type="caution">
    <text evidence="2">The sequence shown here is derived from an EMBL/GenBank/DDBJ whole genome shotgun (WGS) entry which is preliminary data.</text>
</comment>
<dbReference type="PANTHER" id="PTHR23026:SF123">
    <property type="entry name" value="NAD(P)H NITROREDUCTASE RV3131-RELATED"/>
    <property type="match status" value="1"/>
</dbReference>
<organism evidence="2 3">
    <name type="scientific">Dechloromonas denitrificans</name>
    <dbReference type="NCBI Taxonomy" id="281362"/>
    <lineage>
        <taxon>Bacteria</taxon>
        <taxon>Pseudomonadati</taxon>
        <taxon>Pseudomonadota</taxon>
        <taxon>Betaproteobacteria</taxon>
        <taxon>Rhodocyclales</taxon>
        <taxon>Azonexaceae</taxon>
        <taxon>Dechloromonas</taxon>
    </lineage>
</organism>
<dbReference type="InterPro" id="IPR000415">
    <property type="entry name" value="Nitroreductase-like"/>
</dbReference>